<accession>T0F5U6</accession>
<evidence type="ECO:0000313" key="6">
    <source>
        <dbReference type="Proteomes" id="UP000015454"/>
    </source>
</evidence>
<dbReference type="InterPro" id="IPR011856">
    <property type="entry name" value="tRNA_endonuc-like_dom_sf"/>
</dbReference>
<dbReference type="GO" id="GO:0004519">
    <property type="term" value="F:endonuclease activity"/>
    <property type="evidence" value="ECO:0007669"/>
    <property type="project" value="UniProtKB-KW"/>
</dbReference>
<dbReference type="OrthoDB" id="320396at2"/>
<dbReference type="AlphaFoldDB" id="T0F5U6"/>
<dbReference type="CDD" id="cd22308">
    <property type="entry name" value="Af1548-like"/>
    <property type="match status" value="1"/>
</dbReference>
<evidence type="ECO:0000256" key="1">
    <source>
        <dbReference type="ARBA" id="ARBA00022741"/>
    </source>
</evidence>
<dbReference type="RefSeq" id="WP_010570133.1">
    <property type="nucleotide sequence ID" value="NZ_AHMO02000011.1"/>
</dbReference>
<dbReference type="GO" id="GO:0005524">
    <property type="term" value="F:ATP binding"/>
    <property type="evidence" value="ECO:0007669"/>
    <property type="project" value="UniProtKB-UniRule"/>
</dbReference>
<keyword evidence="5" id="KW-0255">Endonuclease</keyword>
<dbReference type="EMBL" id="AHMO02000011">
    <property type="protein sequence ID" value="EQA43296.1"/>
    <property type="molecule type" value="Genomic_DNA"/>
</dbReference>
<dbReference type="Proteomes" id="UP000015454">
    <property type="component" value="Unassembled WGS sequence"/>
</dbReference>
<gene>
    <name evidence="5" type="ORF">LEP1GSC050_1730</name>
</gene>
<keyword evidence="1 3" id="KW-0547">Nucleotide-binding</keyword>
<protein>
    <submittedName>
        <fullName evidence="5">Restriction endonuclease</fullName>
    </submittedName>
</protein>
<dbReference type="PROSITE" id="PS51161">
    <property type="entry name" value="ATP_CONE"/>
    <property type="match status" value="1"/>
</dbReference>
<dbReference type="Gene3D" id="3.40.1350.10">
    <property type="match status" value="1"/>
</dbReference>
<reference evidence="5" key="1">
    <citation type="submission" date="2013-05" db="EMBL/GenBank/DDBJ databases">
        <authorList>
            <person name="Harkins D.M."/>
            <person name="Durkin A.S."/>
            <person name="Brinkac L.M."/>
            <person name="Haft D.H."/>
            <person name="Selengut J.D."/>
            <person name="Sanka R."/>
            <person name="DePew J."/>
            <person name="Purushe J."/>
            <person name="Hartskeerl R.A."/>
            <person name="Ahmed A."/>
            <person name="van der Linden H."/>
            <person name="Goris M.G.A."/>
            <person name="Vinetz J.M."/>
            <person name="Sutton G.G."/>
            <person name="Nierman W.C."/>
            <person name="Fouts D.E."/>
        </authorList>
    </citation>
    <scope>NUCLEOTIDE SEQUENCE [LARGE SCALE GENOMIC DNA]</scope>
    <source>
        <strain evidence="5">5399</strain>
    </source>
</reference>
<keyword evidence="5" id="KW-0378">Hydrolase</keyword>
<evidence type="ECO:0000256" key="2">
    <source>
        <dbReference type="ARBA" id="ARBA00022840"/>
    </source>
</evidence>
<keyword evidence="6" id="KW-1185">Reference proteome</keyword>
<name>T0F5U6_9LEPT</name>
<keyword evidence="5" id="KW-0540">Nuclease</keyword>
<proteinExistence type="predicted"/>
<dbReference type="Pfam" id="PF03477">
    <property type="entry name" value="ATP-cone"/>
    <property type="match status" value="1"/>
</dbReference>
<evidence type="ECO:0000256" key="3">
    <source>
        <dbReference type="PROSITE-ProRule" id="PRU00492"/>
    </source>
</evidence>
<comment type="caution">
    <text evidence="5">The sequence shown here is derived from an EMBL/GenBank/DDBJ whole genome shotgun (WGS) entry which is preliminary data.</text>
</comment>
<keyword evidence="2 3" id="KW-0067">ATP-binding</keyword>
<dbReference type="SUPFAM" id="SSF52980">
    <property type="entry name" value="Restriction endonuclease-like"/>
    <property type="match status" value="1"/>
</dbReference>
<dbReference type="GO" id="GO:0003676">
    <property type="term" value="F:nucleic acid binding"/>
    <property type="evidence" value="ECO:0007669"/>
    <property type="project" value="InterPro"/>
</dbReference>
<dbReference type="InterPro" id="IPR005144">
    <property type="entry name" value="ATP-cone_dom"/>
</dbReference>
<sequence>MSKQSRKYSVVKSSGEISDFSEEKLRSSLHKIGAPNRVIERIVRDVRGMNPRELPTRDIYKLAYAKLKEESPVFASRYHLKNGIMELGPSGYPFEGFVSEILTHQGYTTAVGQVVKGYCVNHEIDVIAKKENRQFMIECKYHNLPGIVSDVKISLYIYARFLDLEKEWESLPDQREKFHQGWIVTNTRFTTDAIKFGLCSGMHLISWDFPEHESLKVLIDSMGLYPVTCLSTLSRREKSALLNLKTILCKDLCSNPGVLKQIGVSKQRESMVLAEAEALCSKRIPAGANRARKAELHKRRQ</sequence>
<feature type="domain" description="ATP-cone" evidence="4">
    <location>
        <begin position="8"/>
        <end position="89"/>
    </location>
</feature>
<dbReference type="InterPro" id="IPR011335">
    <property type="entry name" value="Restrct_endonuc-II-like"/>
</dbReference>
<dbReference type="STRING" id="1049789.LEP1GSC050_1730"/>
<evidence type="ECO:0000313" key="5">
    <source>
        <dbReference type="EMBL" id="EQA43296.1"/>
    </source>
</evidence>
<organism evidence="5 6">
    <name type="scientific">Leptospira broomii serovar Hurstbridge str. 5399</name>
    <dbReference type="NCBI Taxonomy" id="1049789"/>
    <lineage>
        <taxon>Bacteria</taxon>
        <taxon>Pseudomonadati</taxon>
        <taxon>Spirochaetota</taxon>
        <taxon>Spirochaetia</taxon>
        <taxon>Leptospirales</taxon>
        <taxon>Leptospiraceae</taxon>
        <taxon>Leptospira</taxon>
    </lineage>
</organism>
<evidence type="ECO:0000259" key="4">
    <source>
        <dbReference type="PROSITE" id="PS51161"/>
    </source>
</evidence>